<gene>
    <name evidence="14" type="ORF">R3I93_016282</name>
</gene>
<dbReference type="InterPro" id="IPR001190">
    <property type="entry name" value="SRCR"/>
</dbReference>
<evidence type="ECO:0000313" key="15">
    <source>
        <dbReference type="Proteomes" id="UP001364617"/>
    </source>
</evidence>
<dbReference type="FunFam" id="3.10.250.10:FF:000016">
    <property type="entry name" value="Scavenger receptor cysteine-rich protein type 12"/>
    <property type="match status" value="1"/>
</dbReference>
<dbReference type="PANTHER" id="PTHR48071">
    <property type="entry name" value="SRCR DOMAIN-CONTAINING PROTEIN"/>
    <property type="match status" value="1"/>
</dbReference>
<keyword evidence="10" id="KW-0325">Glycoprotein</keyword>
<proteinExistence type="predicted"/>
<evidence type="ECO:0000256" key="6">
    <source>
        <dbReference type="ARBA" id="ARBA00022737"/>
    </source>
</evidence>
<comment type="caution">
    <text evidence="14">The sequence shown here is derived from an EMBL/GenBank/DDBJ whole genome shotgun (WGS) entry which is preliminary data.</text>
</comment>
<evidence type="ECO:0000256" key="5">
    <source>
        <dbReference type="ARBA" id="ARBA00022729"/>
    </source>
</evidence>
<keyword evidence="5" id="KW-0732">Signal</keyword>
<dbReference type="GO" id="GO:0005615">
    <property type="term" value="C:extracellular space"/>
    <property type="evidence" value="ECO:0007669"/>
    <property type="project" value="TreeGrafter"/>
</dbReference>
<evidence type="ECO:0000256" key="1">
    <source>
        <dbReference type="ARBA" id="ARBA00004167"/>
    </source>
</evidence>
<accession>A0AAN9GZ09</accession>
<feature type="disulfide bond" evidence="11">
    <location>
        <begin position="255"/>
        <end position="319"/>
    </location>
</feature>
<comment type="caution">
    <text evidence="11">Lacks conserved residue(s) required for the propagation of feature annotation.</text>
</comment>
<feature type="domain" description="SRCR" evidence="13">
    <location>
        <begin position="335"/>
        <end position="434"/>
    </location>
</feature>
<dbReference type="Proteomes" id="UP001364617">
    <property type="component" value="Unassembled WGS sequence"/>
</dbReference>
<evidence type="ECO:0000256" key="11">
    <source>
        <dbReference type="PROSITE-ProRule" id="PRU00196"/>
    </source>
</evidence>
<evidence type="ECO:0000256" key="8">
    <source>
        <dbReference type="ARBA" id="ARBA00023136"/>
    </source>
</evidence>
<keyword evidence="4 12" id="KW-0812">Transmembrane</keyword>
<dbReference type="InterPro" id="IPR036772">
    <property type="entry name" value="SRCR-like_dom_sf"/>
</dbReference>
<evidence type="ECO:0000256" key="9">
    <source>
        <dbReference type="ARBA" id="ARBA00023157"/>
    </source>
</evidence>
<keyword evidence="9 11" id="KW-1015">Disulfide bond</keyword>
<dbReference type="GO" id="GO:0031638">
    <property type="term" value="P:zymogen activation"/>
    <property type="evidence" value="ECO:0007669"/>
    <property type="project" value="TreeGrafter"/>
</dbReference>
<name>A0AAN9GZ09_9TELE</name>
<evidence type="ECO:0000256" key="3">
    <source>
        <dbReference type="ARBA" id="ARBA00022525"/>
    </source>
</evidence>
<feature type="disulfide bond" evidence="11">
    <location>
        <begin position="403"/>
        <end position="413"/>
    </location>
</feature>
<keyword evidence="3" id="KW-0964">Secreted</keyword>
<dbReference type="Gene3D" id="3.10.250.10">
    <property type="entry name" value="SRCR-like domain"/>
    <property type="match status" value="2"/>
</dbReference>
<dbReference type="GO" id="GO:0005886">
    <property type="term" value="C:plasma membrane"/>
    <property type="evidence" value="ECO:0007669"/>
    <property type="project" value="TreeGrafter"/>
</dbReference>
<dbReference type="SMART" id="SM00202">
    <property type="entry name" value="SR"/>
    <property type="match status" value="2"/>
</dbReference>
<evidence type="ECO:0000313" key="14">
    <source>
        <dbReference type="EMBL" id="KAK7139108.1"/>
    </source>
</evidence>
<dbReference type="FunFam" id="3.10.250.10:FF:000002">
    <property type="entry name" value="Scavenger receptor cysteine-rich type 1 protein M130"/>
    <property type="match status" value="1"/>
</dbReference>
<evidence type="ECO:0000256" key="4">
    <source>
        <dbReference type="ARBA" id="ARBA00022692"/>
    </source>
</evidence>
<dbReference type="PROSITE" id="PS50287">
    <property type="entry name" value="SRCR_2"/>
    <property type="match status" value="2"/>
</dbReference>
<evidence type="ECO:0000256" key="2">
    <source>
        <dbReference type="ARBA" id="ARBA00004613"/>
    </source>
</evidence>
<protein>
    <recommendedName>
        <fullName evidence="13">SRCR domain-containing protein</fullName>
    </recommendedName>
</protein>
<feature type="domain" description="SRCR" evidence="13">
    <location>
        <begin position="231"/>
        <end position="330"/>
    </location>
</feature>
<dbReference type="PRINTS" id="PR00258">
    <property type="entry name" value="SPERACTRCPTR"/>
</dbReference>
<reference evidence="14 15" key="1">
    <citation type="submission" date="2024-02" db="EMBL/GenBank/DDBJ databases">
        <title>Chromosome-level genome assembly of the Eurasian Minnow (Phoxinus phoxinus).</title>
        <authorList>
            <person name="Oriowo T.O."/>
            <person name="Martin S."/>
            <person name="Stange M."/>
            <person name="Chrysostomakis Y."/>
            <person name="Brown T."/>
            <person name="Winkler S."/>
            <person name="Kukowka S."/>
            <person name="Myers E.W."/>
            <person name="Bohne A."/>
        </authorList>
    </citation>
    <scope>NUCLEOTIDE SEQUENCE [LARGE SCALE GENOMIC DNA]</scope>
    <source>
        <strain evidence="14">ZFMK-TIS-60720</strain>
        <tissue evidence="14">Whole Organism</tissue>
    </source>
</reference>
<evidence type="ECO:0000259" key="13">
    <source>
        <dbReference type="PROSITE" id="PS50287"/>
    </source>
</evidence>
<dbReference type="EMBL" id="JAYKXH010000017">
    <property type="protein sequence ID" value="KAK7139108.1"/>
    <property type="molecule type" value="Genomic_DNA"/>
</dbReference>
<feature type="transmembrane region" description="Helical" evidence="12">
    <location>
        <begin position="474"/>
        <end position="495"/>
    </location>
</feature>
<keyword evidence="8 12" id="KW-0472">Membrane</keyword>
<feature type="disulfide bond" evidence="11">
    <location>
        <begin position="300"/>
        <end position="310"/>
    </location>
</feature>
<dbReference type="SUPFAM" id="SSF56487">
    <property type="entry name" value="SRCR-like"/>
    <property type="match status" value="2"/>
</dbReference>
<keyword evidence="7 12" id="KW-1133">Transmembrane helix</keyword>
<keyword evidence="15" id="KW-1185">Reference proteome</keyword>
<dbReference type="Pfam" id="PF00530">
    <property type="entry name" value="SRCR"/>
    <property type="match status" value="2"/>
</dbReference>
<keyword evidence="6" id="KW-0677">Repeat</keyword>
<evidence type="ECO:0000256" key="7">
    <source>
        <dbReference type="ARBA" id="ARBA00022989"/>
    </source>
</evidence>
<dbReference type="GO" id="GO:0004252">
    <property type="term" value="F:serine-type endopeptidase activity"/>
    <property type="evidence" value="ECO:0007669"/>
    <property type="project" value="TreeGrafter"/>
</dbReference>
<evidence type="ECO:0000256" key="12">
    <source>
        <dbReference type="SAM" id="Phobius"/>
    </source>
</evidence>
<dbReference type="AlphaFoldDB" id="A0AAN9GZ09"/>
<comment type="subcellular location">
    <subcellularLocation>
        <location evidence="1">Membrane</location>
        <topology evidence="1">Single-pass membrane protein</topology>
    </subcellularLocation>
    <subcellularLocation>
        <location evidence="2">Secreted</location>
    </subcellularLocation>
</comment>
<organism evidence="14 15">
    <name type="scientific">Phoxinus phoxinus</name>
    <name type="common">Eurasian minnow</name>
    <dbReference type="NCBI Taxonomy" id="58324"/>
    <lineage>
        <taxon>Eukaryota</taxon>
        <taxon>Metazoa</taxon>
        <taxon>Chordata</taxon>
        <taxon>Craniata</taxon>
        <taxon>Vertebrata</taxon>
        <taxon>Euteleostomi</taxon>
        <taxon>Actinopterygii</taxon>
        <taxon>Neopterygii</taxon>
        <taxon>Teleostei</taxon>
        <taxon>Ostariophysi</taxon>
        <taxon>Cypriniformes</taxon>
        <taxon>Leuciscidae</taxon>
        <taxon>Phoxininae</taxon>
        <taxon>Phoxinus</taxon>
    </lineage>
</organism>
<evidence type="ECO:0000256" key="10">
    <source>
        <dbReference type="ARBA" id="ARBA00023180"/>
    </source>
</evidence>
<sequence>MEAFRIMTIVQTVAFIQGYDNIISIEHPKVKVNMKVVSQADQRSGSCSWTLSTSRNNTSVIAVEDIHSLSSQICLSLGCGDVYKLKAFDAEFNSTCLTGCLYHNSELNNCTQTVRSNCKILSEVICGSPYVALISSPCSWTIKSPDTESSVSLTEDTLHNLSSEICHKLGCGMVYSLNLSQSQTPKKSSVPLNTTCFTNCVYHNYQLKNCTNITDLSCSVLSEVKCGNAAVRLVGGGHRCGGRVEVWRGSWGTVCDDKWDVEDANVVCSQLGCGYAVSVSGQGEPYGQGSGPIHLDELNCTGIERSLWECPTLTQGHDCGHKEDAGVVCSEYKALRLTGGLDRCAGRVEIHRNGRWGTVCDTCWQKEEATMACDMLNCGMVTNFTAFDPPFKHKNESLWFFICGQNNKNLWQCPEHINNEFLCKETNAAGLICNNSLGFPVPTSQIGLPTPTSAPATTEITKMENSHRFLQSPELLGCFFLGFFLVIAIITNILLCHHAKKKKAVVVQKRYMNLQATTETEKNNYRDSVNLVKVTNNSSDAEVPIFPQRIWPQSSVESGSYDTDYEQHDISLEAAFPLSTFHNSMRYSAEGKTPAVKASNLNSVMEEAVPAEVSVKRYQQICDTSSNHAAHQMRESATTVDSFESSCTSSGECYENNGTNAQDLCSLESAECYENNSLQTAGNGDFLKQESGRSYLGHTMDHINYQELDKGGNNREDSPLYSPVTYSNEAISAESDYDDIGNYIKQPHYLH</sequence>
<feature type="disulfide bond" evidence="11">
    <location>
        <begin position="268"/>
        <end position="329"/>
    </location>
</feature>
<dbReference type="PANTHER" id="PTHR48071:SF15">
    <property type="entry name" value="SRCR DOMAIN-CONTAINING PROTEIN"/>
    <property type="match status" value="1"/>
</dbReference>